<gene>
    <name evidence="6 7" type="primary">rsmH</name>
    <name evidence="7" type="ORF">G9Q97_14555</name>
</gene>
<dbReference type="NCBIfam" id="TIGR00006">
    <property type="entry name" value="16S rRNA (cytosine(1402)-N(4))-methyltransferase RsmH"/>
    <property type="match status" value="1"/>
</dbReference>
<keyword evidence="3 6" id="KW-0489">Methyltransferase</keyword>
<comment type="similarity">
    <text evidence="1 6">Belongs to the methyltransferase superfamily. RsmH family.</text>
</comment>
<dbReference type="HAMAP" id="MF_01007">
    <property type="entry name" value="16SrRNA_methyltr_H"/>
    <property type="match status" value="1"/>
</dbReference>
<comment type="subcellular location">
    <subcellularLocation>
        <location evidence="6">Cytoplasm</location>
    </subcellularLocation>
</comment>
<keyword evidence="5 6" id="KW-0949">S-adenosyl-L-methionine</keyword>
<evidence type="ECO:0000256" key="1">
    <source>
        <dbReference type="ARBA" id="ARBA00010396"/>
    </source>
</evidence>
<feature type="binding site" evidence="6">
    <location>
        <position position="66"/>
    </location>
    <ligand>
        <name>S-adenosyl-L-methionine</name>
        <dbReference type="ChEBI" id="CHEBI:59789"/>
    </ligand>
</feature>
<proteinExistence type="inferred from homology"/>
<dbReference type="PIRSF" id="PIRSF004486">
    <property type="entry name" value="MraW"/>
    <property type="match status" value="1"/>
</dbReference>
<feature type="binding site" evidence="6">
    <location>
        <begin position="25"/>
        <end position="27"/>
    </location>
    <ligand>
        <name>S-adenosyl-L-methionine</name>
        <dbReference type="ChEBI" id="CHEBI:59789"/>
    </ligand>
</feature>
<protein>
    <recommendedName>
        <fullName evidence="6">Ribosomal RNA small subunit methyltransferase H</fullName>
        <ecNumber evidence="6">2.1.1.199</ecNumber>
    </recommendedName>
    <alternativeName>
        <fullName evidence="6">16S rRNA m(4)C1402 methyltransferase</fullName>
    </alternativeName>
    <alternativeName>
        <fullName evidence="6">rRNA (cytosine-N(4)-)-methyltransferase RsmH</fullName>
    </alternativeName>
</protein>
<evidence type="ECO:0000256" key="6">
    <source>
        <dbReference type="HAMAP-Rule" id="MF_01007"/>
    </source>
</evidence>
<evidence type="ECO:0000313" key="7">
    <source>
        <dbReference type="EMBL" id="NHE58033.1"/>
    </source>
</evidence>
<dbReference type="PANTHER" id="PTHR11265:SF0">
    <property type="entry name" value="12S RRNA N4-METHYLCYTIDINE METHYLTRANSFERASE"/>
    <property type="match status" value="1"/>
</dbReference>
<dbReference type="Pfam" id="PF01795">
    <property type="entry name" value="Methyltransf_5"/>
    <property type="match status" value="1"/>
</dbReference>
<reference evidence="7 8" key="1">
    <citation type="submission" date="2020-03" db="EMBL/GenBank/DDBJ databases">
        <title>Cyclobacterium plantarum sp. nov., a marine bacterium isolated from a coastal-marine wetland.</title>
        <authorList>
            <person name="Sanchez-Porro C."/>
            <person name="Ventosa A."/>
            <person name="Amoozegar M."/>
        </authorList>
    </citation>
    <scope>NUCLEOTIDE SEQUENCE [LARGE SCALE GENOMIC DNA]</scope>
    <source>
        <strain evidence="7 8">GBPx2</strain>
    </source>
</reference>
<dbReference type="PANTHER" id="PTHR11265">
    <property type="entry name" value="S-ADENOSYL-METHYLTRANSFERASE MRAW"/>
    <property type="match status" value="1"/>
</dbReference>
<keyword evidence="8" id="KW-1185">Reference proteome</keyword>
<name>A0ABX0H8C6_9BACT</name>
<dbReference type="Proteomes" id="UP000649799">
    <property type="component" value="Unassembled WGS sequence"/>
</dbReference>
<evidence type="ECO:0000256" key="4">
    <source>
        <dbReference type="ARBA" id="ARBA00022679"/>
    </source>
</evidence>
<dbReference type="InterPro" id="IPR023397">
    <property type="entry name" value="SAM-dep_MeTrfase_MraW_recog"/>
</dbReference>
<comment type="function">
    <text evidence="6">Specifically methylates the N4 position of cytidine in position 1402 (C1402) of 16S rRNA.</text>
</comment>
<evidence type="ECO:0000256" key="3">
    <source>
        <dbReference type="ARBA" id="ARBA00022603"/>
    </source>
</evidence>
<evidence type="ECO:0000256" key="2">
    <source>
        <dbReference type="ARBA" id="ARBA00022552"/>
    </source>
</evidence>
<keyword evidence="4 6" id="KW-0808">Transferase</keyword>
<accession>A0ABX0H8C6</accession>
<feature type="binding site" evidence="6">
    <location>
        <position position="44"/>
    </location>
    <ligand>
        <name>S-adenosyl-L-methionine</name>
        <dbReference type="ChEBI" id="CHEBI:59789"/>
    </ligand>
</feature>
<dbReference type="Gene3D" id="3.40.50.150">
    <property type="entry name" value="Vaccinia Virus protein VP39"/>
    <property type="match status" value="1"/>
</dbReference>
<dbReference type="EMBL" id="JAANYN010000005">
    <property type="protein sequence ID" value="NHE58033.1"/>
    <property type="molecule type" value="Genomic_DNA"/>
</dbReference>
<feature type="binding site" evidence="6">
    <location>
        <position position="87"/>
    </location>
    <ligand>
        <name>S-adenosyl-L-methionine</name>
        <dbReference type="ChEBI" id="CHEBI:59789"/>
    </ligand>
</feature>
<organism evidence="7 8">
    <name type="scientific">Cyclobacterium plantarum</name>
    <dbReference type="NCBI Taxonomy" id="2716263"/>
    <lineage>
        <taxon>Bacteria</taxon>
        <taxon>Pseudomonadati</taxon>
        <taxon>Bacteroidota</taxon>
        <taxon>Cytophagia</taxon>
        <taxon>Cytophagales</taxon>
        <taxon>Cyclobacteriaceae</taxon>
        <taxon>Cyclobacterium</taxon>
    </lineage>
</organism>
<keyword evidence="6" id="KW-0963">Cytoplasm</keyword>
<dbReference type="Gene3D" id="1.10.150.170">
    <property type="entry name" value="Putative methyltransferase TM0872, insert domain"/>
    <property type="match status" value="1"/>
</dbReference>
<feature type="binding site" evidence="6">
    <location>
        <position position="94"/>
    </location>
    <ligand>
        <name>S-adenosyl-L-methionine</name>
        <dbReference type="ChEBI" id="CHEBI:59789"/>
    </ligand>
</feature>
<evidence type="ECO:0000256" key="5">
    <source>
        <dbReference type="ARBA" id="ARBA00022691"/>
    </source>
</evidence>
<evidence type="ECO:0000313" key="8">
    <source>
        <dbReference type="Proteomes" id="UP000649799"/>
    </source>
</evidence>
<dbReference type="InterPro" id="IPR029063">
    <property type="entry name" value="SAM-dependent_MTases_sf"/>
</dbReference>
<keyword evidence="2 6" id="KW-0698">rRNA processing</keyword>
<dbReference type="InterPro" id="IPR002903">
    <property type="entry name" value="RsmH"/>
</dbReference>
<dbReference type="SUPFAM" id="SSF53335">
    <property type="entry name" value="S-adenosyl-L-methionine-dependent methyltransferases"/>
    <property type="match status" value="1"/>
</dbReference>
<comment type="caution">
    <text evidence="7">The sequence shown here is derived from an EMBL/GenBank/DDBJ whole genome shotgun (WGS) entry which is preliminary data.</text>
</comment>
<sequence length="291" mass="32397">MLEACISGLAIDPNGVYVDLTFGGGGHSREILKYLDKGHLYGFDQDPDAASNVPENENFTFIMANFRDLKRYLKIYGVTKVDGILADLGVSSHQIDKAERGFSTRFEGKLDMRMSQSGELTAAQVLNNYSEEELHRVFGMYGEVRNAKTLAKAIVSSRTGSPFGSISDFKKLLDKYAPKGKYAKYAAQVFQAIRIEVNQEMAALEEMLDQSIDLLKTGGRLVVMSYHSLEDRMVKNMIAKGKLHGELEKDFYGNPVRPLEPVSRKAIVADASEVGENKRARSAKLRIARKN</sequence>
<dbReference type="EC" id="2.1.1.199" evidence="6"/>
<comment type="catalytic activity">
    <reaction evidence="6">
        <text>cytidine(1402) in 16S rRNA + S-adenosyl-L-methionine = N(4)-methylcytidine(1402) in 16S rRNA + S-adenosyl-L-homocysteine + H(+)</text>
        <dbReference type="Rhea" id="RHEA:42928"/>
        <dbReference type="Rhea" id="RHEA-COMP:10286"/>
        <dbReference type="Rhea" id="RHEA-COMP:10287"/>
        <dbReference type="ChEBI" id="CHEBI:15378"/>
        <dbReference type="ChEBI" id="CHEBI:57856"/>
        <dbReference type="ChEBI" id="CHEBI:59789"/>
        <dbReference type="ChEBI" id="CHEBI:74506"/>
        <dbReference type="ChEBI" id="CHEBI:82748"/>
        <dbReference type="EC" id="2.1.1.199"/>
    </reaction>
</comment>
<dbReference type="SUPFAM" id="SSF81799">
    <property type="entry name" value="Putative methyltransferase TM0872, insert domain"/>
    <property type="match status" value="1"/>
</dbReference>